<dbReference type="Pfam" id="PF09972">
    <property type="entry name" value="DUF2207"/>
    <property type="match status" value="1"/>
</dbReference>
<keyword evidence="2" id="KW-0812">Transmembrane</keyword>
<reference evidence="5 6" key="1">
    <citation type="journal article" date="2022" name="Evol. Bioinform. Online">
        <title>Draft Genome Sequence of Oceanobacillus jordanicus Strain GSFE11, a Halotolerant Plant Growth-Promoting Bacterial Endophyte Isolated From the Jordan Valley.</title>
        <authorList>
            <person name="Alhindi T."/>
            <person name="Albdaiwi R."/>
        </authorList>
    </citation>
    <scope>NUCLEOTIDE SEQUENCE [LARGE SCALE GENOMIC DNA]</scope>
    <source>
        <strain evidence="5 6">GSFE11</strain>
    </source>
</reference>
<keyword evidence="2" id="KW-0472">Membrane</keyword>
<feature type="domain" description="Predicted membrane protein YciQ-like C-terminal" evidence="4">
    <location>
        <begin position="285"/>
        <end position="457"/>
    </location>
</feature>
<comment type="caution">
    <text evidence="5">The sequence shown here is derived from an EMBL/GenBank/DDBJ whole genome shotgun (WGS) entry which is preliminary data.</text>
</comment>
<accession>A0AAW5B595</accession>
<feature type="transmembrane region" description="Helical" evidence="2">
    <location>
        <begin position="398"/>
        <end position="417"/>
    </location>
</feature>
<evidence type="ECO:0000259" key="3">
    <source>
        <dbReference type="Pfam" id="PF09972"/>
    </source>
</evidence>
<name>A0AAW5B595_9BACI</name>
<feature type="transmembrane region" description="Helical" evidence="2">
    <location>
        <begin position="233"/>
        <end position="255"/>
    </location>
</feature>
<feature type="domain" description="DUF2207" evidence="3">
    <location>
        <begin position="27"/>
        <end position="193"/>
    </location>
</feature>
<feature type="compositionally biased region" description="Gly residues" evidence="1">
    <location>
        <begin position="544"/>
        <end position="562"/>
    </location>
</feature>
<sequence>MKKITIFLTILAVLFIFPIEALAVEYSIEKTRIDAYLQENGEVHVTETHTYAFEGEFNGITRSLIPKKETAIVDVSAKEGDQALDVEQQDNEYRVYRSGSDERITVDLSYTIENGIEKYTDVARFDWPFFDQSNESDYAQMDVYVNPPKPTEGVIAYGEDEAAGSESVEEEGVVHFNMGHVDSGENGDIRTAFDASLFPNATLTEDKAIRGEILAKKEELDEEQAAYEARKDFFTTISPFIIGAFSIYLLILIIYTVRKRNAVRQEVERRFGNAYFVPKEEMSLPATIAYMNARLVNEKTLTAALLDLVRKGFVKHDNEEHFTVMERNTDHKHESLLLSWLFDKIGRNGEFTLKHLKTYTKDKKNHKAYREDFHKWKQAVLEEIKGNNLKSIKGKLRIVVGISSLLLLPLIILFGIYGLFLSLAIMIVFFGTFLSFACLYSPRTVKGARVYKQWKSFPAKYPSLQEQEWEELQDDEQKRAFIYSLGTNNKHVNKASDKMMKTTPQFNSGTQTDFVMIMVIAAAINHDFKEAHTTAAAAYSSSGGTPGGGAGVGGGGGGSGAF</sequence>
<keyword evidence="2" id="KW-1133">Transmembrane helix</keyword>
<gene>
    <name evidence="5" type="ORF">K3T81_04160</name>
</gene>
<proteinExistence type="predicted"/>
<feature type="region of interest" description="Disordered" evidence="1">
    <location>
        <begin position="538"/>
        <end position="562"/>
    </location>
</feature>
<dbReference type="Pfam" id="PF20990">
    <property type="entry name" value="DUF2207_C"/>
    <property type="match status" value="1"/>
</dbReference>
<evidence type="ECO:0000259" key="4">
    <source>
        <dbReference type="Pfam" id="PF20990"/>
    </source>
</evidence>
<feature type="transmembrane region" description="Helical" evidence="2">
    <location>
        <begin position="423"/>
        <end position="442"/>
    </location>
</feature>
<dbReference type="RefSeq" id="WP_238018470.1">
    <property type="nucleotide sequence ID" value="NZ_JAIFZM010000003.1"/>
</dbReference>
<evidence type="ECO:0000313" key="5">
    <source>
        <dbReference type="EMBL" id="MCG3418339.1"/>
    </source>
</evidence>
<evidence type="ECO:0000256" key="1">
    <source>
        <dbReference type="SAM" id="MobiDB-lite"/>
    </source>
</evidence>
<keyword evidence="6" id="KW-1185">Reference proteome</keyword>
<dbReference type="AlphaFoldDB" id="A0AAW5B595"/>
<evidence type="ECO:0000256" key="2">
    <source>
        <dbReference type="SAM" id="Phobius"/>
    </source>
</evidence>
<protein>
    <submittedName>
        <fullName evidence="5">DUF2207 domain-containing protein</fullName>
    </submittedName>
</protein>
<organism evidence="5 6">
    <name type="scientific">Oceanobacillus jordanicus</name>
    <dbReference type="NCBI Taxonomy" id="2867266"/>
    <lineage>
        <taxon>Bacteria</taxon>
        <taxon>Bacillati</taxon>
        <taxon>Bacillota</taxon>
        <taxon>Bacilli</taxon>
        <taxon>Bacillales</taxon>
        <taxon>Bacillaceae</taxon>
        <taxon>Oceanobacillus</taxon>
    </lineage>
</organism>
<dbReference type="EMBL" id="JAIFZM010000003">
    <property type="protein sequence ID" value="MCG3418339.1"/>
    <property type="molecule type" value="Genomic_DNA"/>
</dbReference>
<evidence type="ECO:0000313" key="6">
    <source>
        <dbReference type="Proteomes" id="UP001199631"/>
    </source>
</evidence>
<dbReference type="Proteomes" id="UP001199631">
    <property type="component" value="Unassembled WGS sequence"/>
</dbReference>
<dbReference type="InterPro" id="IPR048389">
    <property type="entry name" value="YciQ-like_C"/>
</dbReference>
<dbReference type="InterPro" id="IPR018702">
    <property type="entry name" value="DUF2207"/>
</dbReference>